<organism evidence="2 3">
    <name type="scientific">Auricularia subglabra (strain TFB-10046 / SS5)</name>
    <name type="common">White-rot fungus</name>
    <name type="synonym">Auricularia delicata (strain TFB10046)</name>
    <dbReference type="NCBI Taxonomy" id="717982"/>
    <lineage>
        <taxon>Eukaryota</taxon>
        <taxon>Fungi</taxon>
        <taxon>Dikarya</taxon>
        <taxon>Basidiomycota</taxon>
        <taxon>Agaricomycotina</taxon>
        <taxon>Agaricomycetes</taxon>
        <taxon>Auriculariales</taxon>
        <taxon>Auriculariaceae</taxon>
        <taxon>Auricularia</taxon>
    </lineage>
</organism>
<name>J0D1K0_AURST</name>
<protein>
    <submittedName>
        <fullName evidence="2">Uncharacterized protein</fullName>
    </submittedName>
</protein>
<feature type="region of interest" description="Disordered" evidence="1">
    <location>
        <begin position="395"/>
        <end position="458"/>
    </location>
</feature>
<dbReference type="EMBL" id="JH688962">
    <property type="protein sequence ID" value="EJD32452.1"/>
    <property type="molecule type" value="Genomic_DNA"/>
</dbReference>
<reference evidence="3" key="1">
    <citation type="journal article" date="2012" name="Science">
        <title>The Paleozoic origin of enzymatic lignin decomposition reconstructed from 31 fungal genomes.</title>
        <authorList>
            <person name="Floudas D."/>
            <person name="Binder M."/>
            <person name="Riley R."/>
            <person name="Barry K."/>
            <person name="Blanchette R.A."/>
            <person name="Henrissat B."/>
            <person name="Martinez A.T."/>
            <person name="Otillar R."/>
            <person name="Spatafora J.W."/>
            <person name="Yadav J.S."/>
            <person name="Aerts A."/>
            <person name="Benoit I."/>
            <person name="Boyd A."/>
            <person name="Carlson A."/>
            <person name="Copeland A."/>
            <person name="Coutinho P.M."/>
            <person name="de Vries R.P."/>
            <person name="Ferreira P."/>
            <person name="Findley K."/>
            <person name="Foster B."/>
            <person name="Gaskell J."/>
            <person name="Glotzer D."/>
            <person name="Gorecki P."/>
            <person name="Heitman J."/>
            <person name="Hesse C."/>
            <person name="Hori C."/>
            <person name="Igarashi K."/>
            <person name="Jurgens J.A."/>
            <person name="Kallen N."/>
            <person name="Kersten P."/>
            <person name="Kohler A."/>
            <person name="Kuees U."/>
            <person name="Kumar T.K.A."/>
            <person name="Kuo A."/>
            <person name="LaButti K."/>
            <person name="Larrondo L.F."/>
            <person name="Lindquist E."/>
            <person name="Ling A."/>
            <person name="Lombard V."/>
            <person name="Lucas S."/>
            <person name="Lundell T."/>
            <person name="Martin R."/>
            <person name="McLaughlin D.J."/>
            <person name="Morgenstern I."/>
            <person name="Morin E."/>
            <person name="Murat C."/>
            <person name="Nagy L.G."/>
            <person name="Nolan M."/>
            <person name="Ohm R.A."/>
            <person name="Patyshakuliyeva A."/>
            <person name="Rokas A."/>
            <person name="Ruiz-Duenas F.J."/>
            <person name="Sabat G."/>
            <person name="Salamov A."/>
            <person name="Samejima M."/>
            <person name="Schmutz J."/>
            <person name="Slot J.C."/>
            <person name="St John F."/>
            <person name="Stenlid J."/>
            <person name="Sun H."/>
            <person name="Sun S."/>
            <person name="Syed K."/>
            <person name="Tsang A."/>
            <person name="Wiebenga A."/>
            <person name="Young D."/>
            <person name="Pisabarro A."/>
            <person name="Eastwood D.C."/>
            <person name="Martin F."/>
            <person name="Cullen D."/>
            <person name="Grigoriev I.V."/>
            <person name="Hibbett D.S."/>
        </authorList>
    </citation>
    <scope>NUCLEOTIDE SEQUENCE [LARGE SCALE GENOMIC DNA]</scope>
    <source>
        <strain evidence="3">TFB10046</strain>
    </source>
</reference>
<feature type="region of interest" description="Disordered" evidence="1">
    <location>
        <begin position="43"/>
        <end position="62"/>
    </location>
</feature>
<feature type="region of interest" description="Disordered" evidence="1">
    <location>
        <begin position="1"/>
        <end position="26"/>
    </location>
</feature>
<dbReference type="Proteomes" id="UP000006514">
    <property type="component" value="Unassembled WGS sequence"/>
</dbReference>
<sequence>HERVAEQQRVAEQEQQRRRAEDERRAAAALAAEQLRAEQLRAEQQRVAEQEQQRRRAEDERRAAAALAAEQLRAEQERRAAAAVAAERALRLAEQARLVAEEDLRRAEQDLRRADDERHERENRALEEDRAFAAAAAAAEPRRVDDAQSQLQEQLAARVRRLRAQELDIQPPSTHALASLPPVEDHPVVDGDDAQADGAASSTRAQTFAARDPEPLPPQLAADPGAAPVPTHMPFIVFLSAGGRLPDPFCHTELFISTYRNGACLPDVSRIVRAALRLPSPFSSARSLIKHIFDTCPSSNVYTGASLPLKNYRWSVRQSHPPGDYMLHGRLQSLVDSALPPVEPAECLAPRQWLDQLRDPLAAVAGSHARIKVVHLYIEHFMLRDLPPSLVETPADDNWRSTPPLSSRALPTFTTTPGGRLHYDPDATRVHDGPSASTSTTTGPAQPAASRSPFQLTPHDLDANFPPAELVPAQTVRLLRTRYADQFAEVFLCQLLSHPNTRAAAIARMPHQERFYGKAFAAYRIWLLMEEVWLSMGLSTDSPSTLQPCSFPSAPGNSHSLSPNLVALAFGVPPATLAAYKTRFRAAAVASDGVASALRNPVLDVLARATLTALAHNISWFCPEKRHRKPMHAPADFPDEKAVWEWSTADLVRELGPWVSVKIARR</sequence>
<evidence type="ECO:0000313" key="2">
    <source>
        <dbReference type="EMBL" id="EJD32452.1"/>
    </source>
</evidence>
<feature type="region of interest" description="Disordered" evidence="1">
    <location>
        <begin position="189"/>
        <end position="215"/>
    </location>
</feature>
<feature type="compositionally biased region" description="Basic and acidic residues" evidence="1">
    <location>
        <begin position="421"/>
        <end position="432"/>
    </location>
</feature>
<evidence type="ECO:0000313" key="3">
    <source>
        <dbReference type="Proteomes" id="UP000006514"/>
    </source>
</evidence>
<dbReference type="KEGG" id="adl:AURDEDRAFT_132130"/>
<gene>
    <name evidence="2" type="ORF">AURDEDRAFT_132130</name>
</gene>
<feature type="compositionally biased region" description="Low complexity" evidence="1">
    <location>
        <begin position="433"/>
        <end position="450"/>
    </location>
</feature>
<feature type="non-terminal residue" evidence="2">
    <location>
        <position position="1"/>
    </location>
</feature>
<proteinExistence type="predicted"/>
<keyword evidence="3" id="KW-1185">Reference proteome</keyword>
<evidence type="ECO:0000256" key="1">
    <source>
        <dbReference type="SAM" id="MobiDB-lite"/>
    </source>
</evidence>
<accession>J0D1K0</accession>
<dbReference type="InParanoid" id="J0D1K0"/>
<dbReference type="AlphaFoldDB" id="J0D1K0"/>